<gene>
    <name evidence="1" type="ORF">BS101_15000</name>
</gene>
<reference evidence="1 2" key="1">
    <citation type="submission" date="2016-12" db="EMBL/GenBank/DDBJ databases">
        <title>Complete genome sequence of Clostridium kluyveri JZZ isolated from the pit mud of a Chinese flavor liquor-making factory.</title>
        <authorList>
            <person name="Wang Y."/>
        </authorList>
    </citation>
    <scope>NUCLEOTIDE SEQUENCE [LARGE SCALE GENOMIC DNA]</scope>
    <source>
        <strain evidence="1 2">JZZ</strain>
    </source>
</reference>
<evidence type="ECO:0008006" key="3">
    <source>
        <dbReference type="Google" id="ProtNLM"/>
    </source>
</evidence>
<accession>A0A1L5FA98</accession>
<name>A0A1L5FA98_CLOKL</name>
<dbReference type="AlphaFoldDB" id="A0A1L5FA98"/>
<dbReference type="EMBL" id="CP018335">
    <property type="protein sequence ID" value="APM39945.1"/>
    <property type="molecule type" value="Genomic_DNA"/>
</dbReference>
<dbReference type="RefSeq" id="WP_073539560.1">
    <property type="nucleotide sequence ID" value="NZ_CP018335.1"/>
</dbReference>
<dbReference type="OrthoDB" id="3242975at2"/>
<evidence type="ECO:0000313" key="1">
    <source>
        <dbReference type="EMBL" id="APM39945.1"/>
    </source>
</evidence>
<dbReference type="Proteomes" id="UP000184604">
    <property type="component" value="Chromosome"/>
</dbReference>
<proteinExistence type="predicted"/>
<sequence>MTAKEYLAQAYRIDQRINSKLEQIVSLRALATKATSTLSDTPPSGTRNVHSMEDTIAKMVDLENEIYVDIDALVDLKREFVFIIKKISNPEYQTLLELRYLCFKTWDQIAVEMGYDLRYIHKLHGKALENCGVNLKEDTKRH</sequence>
<protein>
    <recommendedName>
        <fullName evidence="3">DUF1492 domain-containing protein</fullName>
    </recommendedName>
</protein>
<dbReference type="Pfam" id="PF07374">
    <property type="entry name" value="DUF1492"/>
    <property type="match status" value="1"/>
</dbReference>
<organism evidence="1 2">
    <name type="scientific">Clostridium kluyveri</name>
    <dbReference type="NCBI Taxonomy" id="1534"/>
    <lineage>
        <taxon>Bacteria</taxon>
        <taxon>Bacillati</taxon>
        <taxon>Bacillota</taxon>
        <taxon>Clostridia</taxon>
        <taxon>Eubacteriales</taxon>
        <taxon>Clostridiaceae</taxon>
        <taxon>Clostridium</taxon>
    </lineage>
</organism>
<dbReference type="InterPro" id="IPR010861">
    <property type="entry name" value="DUF1492"/>
</dbReference>
<evidence type="ECO:0000313" key="2">
    <source>
        <dbReference type="Proteomes" id="UP000184604"/>
    </source>
</evidence>